<comment type="caution">
    <text evidence="1">The sequence shown here is derived from an EMBL/GenBank/DDBJ whole genome shotgun (WGS) entry which is preliminary data.</text>
</comment>
<dbReference type="Proteomes" id="UP000265520">
    <property type="component" value="Unassembled WGS sequence"/>
</dbReference>
<dbReference type="PANTHER" id="PTHR33116">
    <property type="entry name" value="REVERSE TRANSCRIPTASE ZINC-BINDING DOMAIN-CONTAINING PROTEIN-RELATED-RELATED"/>
    <property type="match status" value="1"/>
</dbReference>
<evidence type="ECO:0000313" key="2">
    <source>
        <dbReference type="Proteomes" id="UP000265520"/>
    </source>
</evidence>
<name>A0A392Q341_9FABA</name>
<dbReference type="AlphaFoldDB" id="A0A392Q341"/>
<reference evidence="1 2" key="1">
    <citation type="journal article" date="2018" name="Front. Plant Sci.">
        <title>Red Clover (Trifolium pratense) and Zigzag Clover (T. medium) - A Picture of Genomic Similarities and Differences.</title>
        <authorList>
            <person name="Dluhosova J."/>
            <person name="Istvanek J."/>
            <person name="Nedelnik J."/>
            <person name="Repkova J."/>
        </authorList>
    </citation>
    <scope>NUCLEOTIDE SEQUENCE [LARGE SCALE GENOMIC DNA]</scope>
    <source>
        <strain evidence="2">cv. 10/8</strain>
        <tissue evidence="1">Leaf</tissue>
    </source>
</reference>
<feature type="non-terminal residue" evidence="1">
    <location>
        <position position="206"/>
    </location>
</feature>
<accession>A0A392Q341</accession>
<protein>
    <submittedName>
        <fullName evidence="1">Putative ribonuclease H protein</fullName>
    </submittedName>
</protein>
<sequence>MIALKQDEGLIQGLAIAKEAPKISHLFFADDSIIFCRAHKEEARHLMQVLHEYQRASGQQINIGKSEMMFSSKVSNTIKEEIQAIVPIPITNNIAKYLGMPTQVGRSKKQLFNFIMDKIWGKVKGWKENKLSFAGRGVLIRSVIQAIPTYIMSCFSIPQGICEQIESAICRYWWGGTDTSKKIHWKAKHVLFKAKREGGLGFRNIR</sequence>
<keyword evidence="2" id="KW-1185">Reference proteome</keyword>
<evidence type="ECO:0000313" key="1">
    <source>
        <dbReference type="EMBL" id="MCI18524.1"/>
    </source>
</evidence>
<proteinExistence type="predicted"/>
<organism evidence="1 2">
    <name type="scientific">Trifolium medium</name>
    <dbReference type="NCBI Taxonomy" id="97028"/>
    <lineage>
        <taxon>Eukaryota</taxon>
        <taxon>Viridiplantae</taxon>
        <taxon>Streptophyta</taxon>
        <taxon>Embryophyta</taxon>
        <taxon>Tracheophyta</taxon>
        <taxon>Spermatophyta</taxon>
        <taxon>Magnoliopsida</taxon>
        <taxon>eudicotyledons</taxon>
        <taxon>Gunneridae</taxon>
        <taxon>Pentapetalae</taxon>
        <taxon>rosids</taxon>
        <taxon>fabids</taxon>
        <taxon>Fabales</taxon>
        <taxon>Fabaceae</taxon>
        <taxon>Papilionoideae</taxon>
        <taxon>50 kb inversion clade</taxon>
        <taxon>NPAAA clade</taxon>
        <taxon>Hologalegina</taxon>
        <taxon>IRL clade</taxon>
        <taxon>Trifolieae</taxon>
        <taxon>Trifolium</taxon>
    </lineage>
</organism>
<dbReference type="EMBL" id="LXQA010110561">
    <property type="protein sequence ID" value="MCI18524.1"/>
    <property type="molecule type" value="Genomic_DNA"/>
</dbReference>
<dbReference type="PANTHER" id="PTHR33116:SF86">
    <property type="entry name" value="REVERSE TRANSCRIPTASE DOMAIN-CONTAINING PROTEIN"/>
    <property type="match status" value="1"/>
</dbReference>